<dbReference type="PROSITE" id="PS00484">
    <property type="entry name" value="THYROGLOBULIN_1_1"/>
    <property type="match status" value="1"/>
</dbReference>
<reference evidence="4 7" key="1">
    <citation type="journal article" date="2018" name="Gigascience">
        <title>Genomes of trombidid mites reveal novel predicted allergens and laterally-transferred genes associated with secondary metabolism.</title>
        <authorList>
            <person name="Dong X."/>
            <person name="Chaisiri K."/>
            <person name="Xia D."/>
            <person name="Armstrong S.D."/>
            <person name="Fang Y."/>
            <person name="Donnelly M.J."/>
            <person name="Kadowaki T."/>
            <person name="McGarry J.W."/>
            <person name="Darby A.C."/>
            <person name="Makepeace B.L."/>
        </authorList>
    </citation>
    <scope>NUCLEOTIDE SEQUENCE [LARGE SCALE GENOMIC DNA]</scope>
    <source>
        <strain evidence="4">UoL-WK</strain>
    </source>
</reference>
<evidence type="ECO:0000313" key="4">
    <source>
        <dbReference type="EMBL" id="RWS08581.1"/>
    </source>
</evidence>
<feature type="signal peptide" evidence="2">
    <location>
        <begin position="1"/>
        <end position="19"/>
    </location>
</feature>
<keyword evidence="7" id="KW-1185">Reference proteome</keyword>
<dbReference type="InterPro" id="IPR000716">
    <property type="entry name" value="Thyroglobulin_1"/>
</dbReference>
<evidence type="ECO:0000313" key="7">
    <source>
        <dbReference type="Proteomes" id="UP000285301"/>
    </source>
</evidence>
<dbReference type="Gene3D" id="4.10.800.10">
    <property type="entry name" value="Thyroglobulin type-1"/>
    <property type="match status" value="1"/>
</dbReference>
<gene>
    <name evidence="6" type="ORF">B4U79_17887</name>
    <name evidence="5" type="ORF">B4U79_17888</name>
    <name evidence="4" type="ORF">B4U79_18157</name>
</gene>
<dbReference type="EMBL" id="NCKU01002903">
    <property type="protein sequence ID" value="RWS08581.1"/>
    <property type="molecule type" value="Genomic_DNA"/>
</dbReference>
<keyword evidence="2" id="KW-0732">Signal</keyword>
<dbReference type="SUPFAM" id="SSF57610">
    <property type="entry name" value="Thyroglobulin type-1 domain"/>
    <property type="match status" value="1"/>
</dbReference>
<dbReference type="Proteomes" id="UP000285301">
    <property type="component" value="Unassembled WGS sequence"/>
</dbReference>
<dbReference type="AlphaFoldDB" id="A0A3S5WGZ7"/>
<evidence type="ECO:0000313" key="6">
    <source>
        <dbReference type="EMBL" id="RWS16077.1"/>
    </source>
</evidence>
<dbReference type="InterPro" id="IPR036857">
    <property type="entry name" value="Thyroglobulin_1_sf"/>
</dbReference>
<accession>A0A3S5WGZ7</accession>
<evidence type="ECO:0000256" key="1">
    <source>
        <dbReference type="ARBA" id="ARBA00023157"/>
    </source>
</evidence>
<evidence type="ECO:0000259" key="3">
    <source>
        <dbReference type="PROSITE" id="PS00484"/>
    </source>
</evidence>
<keyword evidence="1" id="KW-1015">Disulfide bond</keyword>
<evidence type="ECO:0000256" key="2">
    <source>
        <dbReference type="SAM" id="SignalP"/>
    </source>
</evidence>
<dbReference type="Pfam" id="PF00086">
    <property type="entry name" value="Thyroglobulin_1"/>
    <property type="match status" value="1"/>
</dbReference>
<organism evidence="4 7">
    <name type="scientific">Dinothrombium tinctorium</name>
    <dbReference type="NCBI Taxonomy" id="1965070"/>
    <lineage>
        <taxon>Eukaryota</taxon>
        <taxon>Metazoa</taxon>
        <taxon>Ecdysozoa</taxon>
        <taxon>Arthropoda</taxon>
        <taxon>Chelicerata</taxon>
        <taxon>Arachnida</taxon>
        <taxon>Acari</taxon>
        <taxon>Acariformes</taxon>
        <taxon>Trombidiformes</taxon>
        <taxon>Prostigmata</taxon>
        <taxon>Anystina</taxon>
        <taxon>Parasitengona</taxon>
        <taxon>Trombidioidea</taxon>
        <taxon>Trombidiidae</taxon>
        <taxon>Dinothrombium</taxon>
    </lineage>
</organism>
<sequence>MHLLLKAIILALYWNCIFARWLQNCMSRYEEANLMREEGVQDVVLPNCDSNGNYKQVQYHPLIGYFCVNKITGESIGRPEPAPDLLDC</sequence>
<reference evidence="4" key="2">
    <citation type="submission" date="2018-11" db="EMBL/GenBank/DDBJ databases">
        <title>Trombidioid mite genomics.</title>
        <authorList>
            <person name="Dong X."/>
        </authorList>
    </citation>
    <scope>NUCLEOTIDE SEQUENCE</scope>
    <source>
        <strain evidence="4">UoL-WK</strain>
    </source>
</reference>
<feature type="domain" description="Thyroglobulin type-1" evidence="3">
    <location>
        <begin position="44"/>
        <end position="73"/>
    </location>
</feature>
<dbReference type="EMBL" id="NCKU01000306">
    <property type="protein sequence ID" value="RWS16064.1"/>
    <property type="molecule type" value="Genomic_DNA"/>
</dbReference>
<name>A0A3S5WGZ7_9ACAR</name>
<evidence type="ECO:0000313" key="5">
    <source>
        <dbReference type="EMBL" id="RWS16064.1"/>
    </source>
</evidence>
<dbReference type="EMBL" id="NCKU01000304">
    <property type="protein sequence ID" value="RWS16077.1"/>
    <property type="molecule type" value="Genomic_DNA"/>
</dbReference>
<feature type="chain" id="PRO_5033808826" description="Thyroglobulin type-1 domain-containing protein" evidence="2">
    <location>
        <begin position="20"/>
        <end position="88"/>
    </location>
</feature>
<dbReference type="OrthoDB" id="5806506at2759"/>
<comment type="caution">
    <text evidence="4">The sequence shown here is derived from an EMBL/GenBank/DDBJ whole genome shotgun (WGS) entry which is preliminary data.</text>
</comment>
<proteinExistence type="predicted"/>
<protein>
    <recommendedName>
        <fullName evidence="3">Thyroglobulin type-1 domain-containing protein</fullName>
    </recommendedName>
</protein>